<evidence type="ECO:0000259" key="4">
    <source>
        <dbReference type="PROSITE" id="PS50949"/>
    </source>
</evidence>
<dbReference type="PANTHER" id="PTHR43537">
    <property type="entry name" value="TRANSCRIPTIONAL REGULATOR, GNTR FAMILY"/>
    <property type="match status" value="1"/>
</dbReference>
<dbReference type="InterPro" id="IPR008920">
    <property type="entry name" value="TF_FadR/GntR_C"/>
</dbReference>
<evidence type="ECO:0000313" key="6">
    <source>
        <dbReference type="Proteomes" id="UP001183619"/>
    </source>
</evidence>
<dbReference type="SUPFAM" id="SSF46785">
    <property type="entry name" value="Winged helix' DNA-binding domain"/>
    <property type="match status" value="1"/>
</dbReference>
<dbReference type="InterPro" id="IPR011711">
    <property type="entry name" value="GntR_C"/>
</dbReference>
<dbReference type="InterPro" id="IPR000524">
    <property type="entry name" value="Tscrpt_reg_HTH_GntR"/>
</dbReference>
<dbReference type="SMART" id="SM00895">
    <property type="entry name" value="FCD"/>
    <property type="match status" value="1"/>
</dbReference>
<dbReference type="PRINTS" id="PR00035">
    <property type="entry name" value="HTHGNTR"/>
</dbReference>
<dbReference type="InterPro" id="IPR036388">
    <property type="entry name" value="WH-like_DNA-bd_sf"/>
</dbReference>
<dbReference type="EMBL" id="JAVDYF010000001">
    <property type="protein sequence ID" value="MDR7355097.1"/>
    <property type="molecule type" value="Genomic_DNA"/>
</dbReference>
<keyword evidence="6" id="KW-1185">Reference proteome</keyword>
<comment type="caution">
    <text evidence="5">The sequence shown here is derived from an EMBL/GenBank/DDBJ whole genome shotgun (WGS) entry which is preliminary data.</text>
</comment>
<keyword evidence="3" id="KW-0804">Transcription</keyword>
<dbReference type="RefSeq" id="WP_277105210.1">
    <property type="nucleotide sequence ID" value="NZ_BAAAJS010000068.1"/>
</dbReference>
<keyword evidence="2 5" id="KW-0238">DNA-binding</keyword>
<organism evidence="5 6">
    <name type="scientific">Corynebacterium felinum</name>
    <dbReference type="NCBI Taxonomy" id="131318"/>
    <lineage>
        <taxon>Bacteria</taxon>
        <taxon>Bacillati</taxon>
        <taxon>Actinomycetota</taxon>
        <taxon>Actinomycetes</taxon>
        <taxon>Mycobacteriales</taxon>
        <taxon>Corynebacteriaceae</taxon>
        <taxon>Corynebacterium</taxon>
    </lineage>
</organism>
<dbReference type="CDD" id="cd07377">
    <property type="entry name" value="WHTH_GntR"/>
    <property type="match status" value="1"/>
</dbReference>
<proteinExistence type="predicted"/>
<dbReference type="PANTHER" id="PTHR43537:SF5">
    <property type="entry name" value="UXU OPERON TRANSCRIPTIONAL REGULATOR"/>
    <property type="match status" value="1"/>
</dbReference>
<accession>A0ABU2B903</accession>
<dbReference type="Gene3D" id="1.20.120.530">
    <property type="entry name" value="GntR ligand-binding domain-like"/>
    <property type="match status" value="1"/>
</dbReference>
<evidence type="ECO:0000256" key="2">
    <source>
        <dbReference type="ARBA" id="ARBA00023125"/>
    </source>
</evidence>
<dbReference type="SMART" id="SM00345">
    <property type="entry name" value="HTH_GNTR"/>
    <property type="match status" value="1"/>
</dbReference>
<protein>
    <submittedName>
        <fullName evidence="5">DNA-binding FadR family transcriptional regulator</fullName>
    </submittedName>
</protein>
<dbReference type="PROSITE" id="PS50949">
    <property type="entry name" value="HTH_GNTR"/>
    <property type="match status" value="1"/>
</dbReference>
<evidence type="ECO:0000256" key="1">
    <source>
        <dbReference type="ARBA" id="ARBA00023015"/>
    </source>
</evidence>
<dbReference type="SUPFAM" id="SSF48008">
    <property type="entry name" value="GntR ligand-binding domain-like"/>
    <property type="match status" value="1"/>
</dbReference>
<name>A0ABU2B903_9CORY</name>
<dbReference type="Pfam" id="PF07729">
    <property type="entry name" value="FCD"/>
    <property type="match status" value="1"/>
</dbReference>
<dbReference type="Gene3D" id="1.10.10.10">
    <property type="entry name" value="Winged helix-like DNA-binding domain superfamily/Winged helix DNA-binding domain"/>
    <property type="match status" value="1"/>
</dbReference>
<evidence type="ECO:0000313" key="5">
    <source>
        <dbReference type="EMBL" id="MDR7355097.1"/>
    </source>
</evidence>
<dbReference type="InterPro" id="IPR036390">
    <property type="entry name" value="WH_DNA-bd_sf"/>
</dbReference>
<reference evidence="5 6" key="1">
    <citation type="submission" date="2023-07" db="EMBL/GenBank/DDBJ databases">
        <title>Sequencing the genomes of 1000 actinobacteria strains.</title>
        <authorList>
            <person name="Klenk H.-P."/>
        </authorList>
    </citation>
    <scope>NUCLEOTIDE SEQUENCE [LARGE SCALE GENOMIC DNA]</scope>
    <source>
        <strain evidence="5 6">DSM 44508</strain>
    </source>
</reference>
<dbReference type="Pfam" id="PF00392">
    <property type="entry name" value="GntR"/>
    <property type="match status" value="1"/>
</dbReference>
<sequence length="233" mass="26304">MAPSTTQQAVEGIERYIRDHGLRRGDVLPSETTLCEELDCSRSSVREAMRTLQSLDIVEIRRGQGTFISTMSMSPLVRGMVLRVTLDTQNSASHLLEVVATREALESSLARELVEVHTPETLGELLSVVANMRSSFEDHGNFAKEDRQFHALLLEPTSNTLIRELSDALWQIHDQTVPTLNLDVSADYERTIEFHADMVRALDARDVEAFRHAVHQHYLPLRELVAKLENSDT</sequence>
<feature type="domain" description="HTH gntR-type" evidence="4">
    <location>
        <begin position="3"/>
        <end position="71"/>
    </location>
</feature>
<keyword evidence="1" id="KW-0805">Transcription regulation</keyword>
<dbReference type="Proteomes" id="UP001183619">
    <property type="component" value="Unassembled WGS sequence"/>
</dbReference>
<gene>
    <name evidence="5" type="ORF">J2S37_001635</name>
</gene>
<evidence type="ECO:0000256" key="3">
    <source>
        <dbReference type="ARBA" id="ARBA00023163"/>
    </source>
</evidence>
<dbReference type="GO" id="GO:0003677">
    <property type="term" value="F:DNA binding"/>
    <property type="evidence" value="ECO:0007669"/>
    <property type="project" value="UniProtKB-KW"/>
</dbReference>